<accession>A0A0F9B3Z2</accession>
<protein>
    <submittedName>
        <fullName evidence="1">Uncharacterized protein</fullName>
    </submittedName>
</protein>
<proteinExistence type="predicted"/>
<name>A0A0F9B3Z2_9ZZZZ</name>
<dbReference type="AlphaFoldDB" id="A0A0F9B3Z2"/>
<sequence length="73" mass="8711">MLDPFRFGIYDVLYRSNMPFDGTTPNENPRAIRYDDKRHDGKTTLIFFDGHTEPRYLHPDELPMTILNPLDRR</sequence>
<comment type="caution">
    <text evidence="1">The sequence shown here is derived from an EMBL/GenBank/DDBJ whole genome shotgun (WGS) entry which is preliminary data.</text>
</comment>
<organism evidence="1">
    <name type="scientific">marine sediment metagenome</name>
    <dbReference type="NCBI Taxonomy" id="412755"/>
    <lineage>
        <taxon>unclassified sequences</taxon>
        <taxon>metagenomes</taxon>
        <taxon>ecological metagenomes</taxon>
    </lineage>
</organism>
<reference evidence="1" key="1">
    <citation type="journal article" date="2015" name="Nature">
        <title>Complex archaea that bridge the gap between prokaryotes and eukaryotes.</title>
        <authorList>
            <person name="Spang A."/>
            <person name="Saw J.H."/>
            <person name="Jorgensen S.L."/>
            <person name="Zaremba-Niedzwiedzka K."/>
            <person name="Martijn J."/>
            <person name="Lind A.E."/>
            <person name="van Eijk R."/>
            <person name="Schleper C."/>
            <person name="Guy L."/>
            <person name="Ettema T.J."/>
        </authorList>
    </citation>
    <scope>NUCLEOTIDE SEQUENCE</scope>
</reference>
<gene>
    <name evidence="1" type="ORF">LCGC14_2834930</name>
</gene>
<dbReference type="EMBL" id="LAZR01054094">
    <property type="protein sequence ID" value="KKK79296.1"/>
    <property type="molecule type" value="Genomic_DNA"/>
</dbReference>
<evidence type="ECO:0000313" key="1">
    <source>
        <dbReference type="EMBL" id="KKK79296.1"/>
    </source>
</evidence>